<protein>
    <submittedName>
        <fullName evidence="5">Uncharacterized protein</fullName>
    </submittedName>
</protein>
<feature type="compositionally biased region" description="Acidic residues" evidence="4">
    <location>
        <begin position="85"/>
        <end position="103"/>
    </location>
</feature>
<dbReference type="PANTHER" id="PTHR16088">
    <property type="entry name" value="YY1 ASSOCIATED PROTEIN-RELATED"/>
    <property type="match status" value="1"/>
</dbReference>
<dbReference type="GO" id="GO:0003712">
    <property type="term" value="F:transcription coregulator activity"/>
    <property type="evidence" value="ECO:0007669"/>
    <property type="project" value="TreeGrafter"/>
</dbReference>
<dbReference type="InterPro" id="IPR052435">
    <property type="entry name" value="YY1-Transcr_Regul"/>
</dbReference>
<dbReference type="PANTHER" id="PTHR16088:SF3">
    <property type="entry name" value="GON-4-LIKE PROTEIN"/>
    <property type="match status" value="1"/>
</dbReference>
<gene>
    <name evidence="5" type="ORF">P3T76_011453</name>
</gene>
<feature type="region of interest" description="Disordered" evidence="4">
    <location>
        <begin position="1"/>
        <end position="24"/>
    </location>
</feature>
<sequence>MADAAPIDTEADVDALNVEKDDDTIAGRTRTKFSLVDVPIDTLEASLPDPALDLEIPETEEDREYQRFLSSLLPNEQENFSLSFLDEEDEEYKPEEEEDDHEDEEARRGISKKELTDLLLDSTHMTFPKLPTVGTIVSNLEPNRSELLASNDCESVLPVASTRDVGNEDAAAAA</sequence>
<comment type="caution">
    <text evidence="5">The sequence shown here is derived from an EMBL/GenBank/DDBJ whole genome shotgun (WGS) entry which is preliminary data.</text>
</comment>
<evidence type="ECO:0000313" key="6">
    <source>
        <dbReference type="Proteomes" id="UP001259832"/>
    </source>
</evidence>
<accession>A0AAD9LF64</accession>
<dbReference type="GO" id="GO:0006355">
    <property type="term" value="P:regulation of DNA-templated transcription"/>
    <property type="evidence" value="ECO:0007669"/>
    <property type="project" value="TreeGrafter"/>
</dbReference>
<keyword evidence="3" id="KW-0539">Nucleus</keyword>
<feature type="region of interest" description="Disordered" evidence="4">
    <location>
        <begin position="78"/>
        <end position="111"/>
    </location>
</feature>
<evidence type="ECO:0000256" key="2">
    <source>
        <dbReference type="ARBA" id="ARBA00023163"/>
    </source>
</evidence>
<evidence type="ECO:0000256" key="1">
    <source>
        <dbReference type="ARBA" id="ARBA00023015"/>
    </source>
</evidence>
<organism evidence="5 6">
    <name type="scientific">Phytophthora citrophthora</name>
    <dbReference type="NCBI Taxonomy" id="4793"/>
    <lineage>
        <taxon>Eukaryota</taxon>
        <taxon>Sar</taxon>
        <taxon>Stramenopiles</taxon>
        <taxon>Oomycota</taxon>
        <taxon>Peronosporomycetes</taxon>
        <taxon>Peronosporales</taxon>
        <taxon>Peronosporaceae</taxon>
        <taxon>Phytophthora</taxon>
    </lineage>
</organism>
<proteinExistence type="predicted"/>
<evidence type="ECO:0000313" key="5">
    <source>
        <dbReference type="EMBL" id="KAK1934250.1"/>
    </source>
</evidence>
<evidence type="ECO:0000256" key="4">
    <source>
        <dbReference type="SAM" id="MobiDB-lite"/>
    </source>
</evidence>
<dbReference type="EMBL" id="JASMQC010000026">
    <property type="protein sequence ID" value="KAK1934250.1"/>
    <property type="molecule type" value="Genomic_DNA"/>
</dbReference>
<reference evidence="5" key="1">
    <citation type="submission" date="2023-08" db="EMBL/GenBank/DDBJ databases">
        <title>Reference Genome Resource for the Citrus Pathogen Phytophthora citrophthora.</title>
        <authorList>
            <person name="Moller H."/>
            <person name="Coetzee B."/>
            <person name="Rose L.J."/>
            <person name="Van Niekerk J.M."/>
        </authorList>
    </citation>
    <scope>NUCLEOTIDE SEQUENCE</scope>
    <source>
        <strain evidence="5">STE-U-9442</strain>
    </source>
</reference>
<dbReference type="AlphaFoldDB" id="A0AAD9LF64"/>
<evidence type="ECO:0000256" key="3">
    <source>
        <dbReference type="ARBA" id="ARBA00023242"/>
    </source>
</evidence>
<dbReference type="Proteomes" id="UP001259832">
    <property type="component" value="Unassembled WGS sequence"/>
</dbReference>
<keyword evidence="2" id="KW-0804">Transcription</keyword>
<keyword evidence="6" id="KW-1185">Reference proteome</keyword>
<keyword evidence="1" id="KW-0805">Transcription regulation</keyword>
<name>A0AAD9LF64_9STRA</name>
<dbReference type="GO" id="GO:0005634">
    <property type="term" value="C:nucleus"/>
    <property type="evidence" value="ECO:0007669"/>
    <property type="project" value="TreeGrafter"/>
</dbReference>